<keyword evidence="3" id="KW-1185">Reference proteome</keyword>
<evidence type="ECO:0000313" key="2">
    <source>
        <dbReference type="EMBL" id="MFD1845840.1"/>
    </source>
</evidence>
<comment type="caution">
    <text evidence="2">The sequence shown here is derived from an EMBL/GenBank/DDBJ whole genome shotgun (WGS) entry which is preliminary data.</text>
</comment>
<dbReference type="EMBL" id="JBHUGA010000009">
    <property type="protein sequence ID" value="MFD1845840.1"/>
    <property type="molecule type" value="Genomic_DNA"/>
</dbReference>
<reference evidence="3" key="1">
    <citation type="journal article" date="2019" name="Int. J. Syst. Evol. Microbiol.">
        <title>The Global Catalogue of Microorganisms (GCM) 10K type strain sequencing project: providing services to taxonomists for standard genome sequencing and annotation.</title>
        <authorList>
            <consortium name="The Broad Institute Genomics Platform"/>
            <consortium name="The Broad Institute Genome Sequencing Center for Infectious Disease"/>
            <person name="Wu L."/>
            <person name="Ma J."/>
        </authorList>
    </citation>
    <scope>NUCLEOTIDE SEQUENCE [LARGE SCALE GENOMIC DNA]</scope>
    <source>
        <strain evidence="3">JCM 11496</strain>
    </source>
</reference>
<evidence type="ECO:0000256" key="1">
    <source>
        <dbReference type="SAM" id="MobiDB-lite"/>
    </source>
</evidence>
<dbReference type="InterPro" id="IPR008799">
    <property type="entry name" value="Pseudomon_AvrD"/>
</dbReference>
<evidence type="ECO:0000313" key="3">
    <source>
        <dbReference type="Proteomes" id="UP001597307"/>
    </source>
</evidence>
<accession>A0ABW4Q3C2</accession>
<feature type="compositionally biased region" description="Basic and acidic residues" evidence="1">
    <location>
        <begin position="8"/>
        <end position="21"/>
    </location>
</feature>
<organism evidence="2 3">
    <name type="scientific">Arthrobacter flavus</name>
    <dbReference type="NCBI Taxonomy" id="95172"/>
    <lineage>
        <taxon>Bacteria</taxon>
        <taxon>Bacillati</taxon>
        <taxon>Actinomycetota</taxon>
        <taxon>Actinomycetes</taxon>
        <taxon>Micrococcales</taxon>
        <taxon>Micrococcaceae</taxon>
        <taxon>Arthrobacter</taxon>
    </lineage>
</organism>
<sequence>MTIMLKRQAADEHRAGDRPEPASDSEGFDEYLGPADQRYFGSGYRRVKHQILELAIRCDPDGSAALAGMGAALYPHDWSNDPAGVPRKPHLSTIDALVMSVSMAEEHLRHVDGLSEAQLGDAWLVEIDVKAGAQPWDQLNNIPLFCRRTSLDRSGTSAESAFKAKVGAMSVVVRLRHNFPVLDDAAARQSERDKGVRNASCLGRALEGRYRETGHKSSVRLVEVGGEIVMDSTHRIAPRGQSRPEGLESSYWPSVTVIDCLVIASQMAQVLIYAAPSISRSTVSNLWMRRARFTAKRPPQAGTYASAVLRITGERSFDRGKEGSLHSVDVECSNLFGIAASASLAYTLPVADGELPAPRDRD</sequence>
<feature type="region of interest" description="Disordered" evidence="1">
    <location>
        <begin position="1"/>
        <end position="30"/>
    </location>
</feature>
<dbReference type="Pfam" id="PF05655">
    <property type="entry name" value="AvrD"/>
    <property type="match status" value="1"/>
</dbReference>
<dbReference type="Proteomes" id="UP001597307">
    <property type="component" value="Unassembled WGS sequence"/>
</dbReference>
<protein>
    <submittedName>
        <fullName evidence="2">AvrD family protein</fullName>
    </submittedName>
</protein>
<name>A0ABW4Q3C2_9MICC</name>
<proteinExistence type="predicted"/>
<dbReference type="RefSeq" id="WP_377959533.1">
    <property type="nucleotide sequence ID" value="NZ_JBHUGA010000009.1"/>
</dbReference>
<gene>
    <name evidence="2" type="ORF">ACFSFX_04440</name>
</gene>